<keyword evidence="2" id="KW-1185">Reference proteome</keyword>
<dbReference type="Gene3D" id="2.60.120.260">
    <property type="entry name" value="Galactose-binding domain-like"/>
    <property type="match status" value="1"/>
</dbReference>
<evidence type="ECO:0000313" key="1">
    <source>
        <dbReference type="EMBL" id="ETN79571.1"/>
    </source>
</evidence>
<name>W2TEE4_NECAM</name>
<organism evidence="1 2">
    <name type="scientific">Necator americanus</name>
    <name type="common">Human hookworm</name>
    <dbReference type="NCBI Taxonomy" id="51031"/>
    <lineage>
        <taxon>Eukaryota</taxon>
        <taxon>Metazoa</taxon>
        <taxon>Ecdysozoa</taxon>
        <taxon>Nematoda</taxon>
        <taxon>Chromadorea</taxon>
        <taxon>Rhabditida</taxon>
        <taxon>Rhabditina</taxon>
        <taxon>Rhabditomorpha</taxon>
        <taxon>Strongyloidea</taxon>
        <taxon>Ancylostomatidae</taxon>
        <taxon>Bunostominae</taxon>
        <taxon>Necator</taxon>
    </lineage>
</organism>
<dbReference type="EMBL" id="KI659435">
    <property type="protein sequence ID" value="ETN79571.1"/>
    <property type="molecule type" value="Genomic_DNA"/>
</dbReference>
<gene>
    <name evidence="1" type="ORF">NECAME_09747</name>
</gene>
<dbReference type="Proteomes" id="UP000053676">
    <property type="component" value="Unassembled WGS sequence"/>
</dbReference>
<sequence length="100" mass="11542">MTWMTDFLWCLRKRPVRLRSEFGTCITSYGYFAPVSEVGDITQKSLGNRSWIKNIPTCKNGPLDFPDNDRSVPLTILIPGFPDFVHMSGKRLLVRLQCYQ</sequence>
<dbReference type="AlphaFoldDB" id="W2TEE4"/>
<protein>
    <submittedName>
        <fullName evidence="1">Uncharacterized protein</fullName>
    </submittedName>
</protein>
<dbReference type="STRING" id="51031.W2TEE4"/>
<dbReference type="KEGG" id="nai:NECAME_09747"/>
<proteinExistence type="predicted"/>
<accession>W2TEE4</accession>
<dbReference type="OrthoDB" id="1657402at2759"/>
<evidence type="ECO:0000313" key="2">
    <source>
        <dbReference type="Proteomes" id="UP000053676"/>
    </source>
</evidence>
<reference evidence="2" key="1">
    <citation type="journal article" date="2014" name="Nat. Genet.">
        <title>Genome of the human hookworm Necator americanus.</title>
        <authorList>
            <person name="Tang Y.T."/>
            <person name="Gao X."/>
            <person name="Rosa B.A."/>
            <person name="Abubucker S."/>
            <person name="Hallsworth-Pepin K."/>
            <person name="Martin J."/>
            <person name="Tyagi R."/>
            <person name="Heizer E."/>
            <person name="Zhang X."/>
            <person name="Bhonagiri-Palsikar V."/>
            <person name="Minx P."/>
            <person name="Warren W.C."/>
            <person name="Wang Q."/>
            <person name="Zhan B."/>
            <person name="Hotez P.J."/>
            <person name="Sternberg P.W."/>
            <person name="Dougall A."/>
            <person name="Gaze S.T."/>
            <person name="Mulvenna J."/>
            <person name="Sotillo J."/>
            <person name="Ranganathan S."/>
            <person name="Rabelo E.M."/>
            <person name="Wilson R.K."/>
            <person name="Felgner P.L."/>
            <person name="Bethony J."/>
            <person name="Hawdon J.M."/>
            <person name="Gasser R.B."/>
            <person name="Loukas A."/>
            <person name="Mitreva M."/>
        </authorList>
    </citation>
    <scope>NUCLEOTIDE SEQUENCE [LARGE SCALE GENOMIC DNA]</scope>
</reference>